<proteinExistence type="inferred from homology"/>
<dbReference type="GO" id="GO:0006515">
    <property type="term" value="P:protein quality control for misfolded or incompletely synthesized proteins"/>
    <property type="evidence" value="ECO:0007669"/>
    <property type="project" value="TreeGrafter"/>
</dbReference>
<dbReference type="Pfam" id="PF01435">
    <property type="entry name" value="Peptidase_M48"/>
    <property type="match status" value="1"/>
</dbReference>
<dbReference type="GO" id="GO:0005743">
    <property type="term" value="C:mitochondrial inner membrane"/>
    <property type="evidence" value="ECO:0007669"/>
    <property type="project" value="TreeGrafter"/>
</dbReference>
<comment type="similarity">
    <text evidence="6">Belongs to the peptidase M48 family.</text>
</comment>
<name>A0AAD5UX64_9APHY</name>
<evidence type="ECO:0000256" key="2">
    <source>
        <dbReference type="ARBA" id="ARBA00022723"/>
    </source>
</evidence>
<dbReference type="AlphaFoldDB" id="A0AAD5UX64"/>
<keyword evidence="2" id="KW-0479">Metal-binding</keyword>
<feature type="domain" description="Peptidase M48" evidence="8">
    <location>
        <begin position="210"/>
        <end position="371"/>
    </location>
</feature>
<dbReference type="GO" id="GO:0004222">
    <property type="term" value="F:metalloendopeptidase activity"/>
    <property type="evidence" value="ECO:0007669"/>
    <property type="project" value="InterPro"/>
</dbReference>
<evidence type="ECO:0000256" key="1">
    <source>
        <dbReference type="ARBA" id="ARBA00022670"/>
    </source>
</evidence>
<evidence type="ECO:0000256" key="5">
    <source>
        <dbReference type="ARBA" id="ARBA00023049"/>
    </source>
</evidence>
<dbReference type="PANTHER" id="PTHR22726">
    <property type="entry name" value="METALLOENDOPEPTIDASE OMA1"/>
    <property type="match status" value="1"/>
</dbReference>
<evidence type="ECO:0000313" key="9">
    <source>
        <dbReference type="EMBL" id="KAJ3478995.1"/>
    </source>
</evidence>
<keyword evidence="3 6" id="KW-0378">Hydrolase</keyword>
<keyword evidence="1 6" id="KW-0645">Protease</keyword>
<evidence type="ECO:0000256" key="7">
    <source>
        <dbReference type="SAM" id="MobiDB-lite"/>
    </source>
</evidence>
<dbReference type="InterPro" id="IPR051156">
    <property type="entry name" value="Mito/Outer_Membr_Metalloprot"/>
</dbReference>
<dbReference type="EMBL" id="JANAWD010000469">
    <property type="protein sequence ID" value="KAJ3478995.1"/>
    <property type="molecule type" value="Genomic_DNA"/>
</dbReference>
<organism evidence="9 10">
    <name type="scientific">Meripilus lineatus</name>
    <dbReference type="NCBI Taxonomy" id="2056292"/>
    <lineage>
        <taxon>Eukaryota</taxon>
        <taxon>Fungi</taxon>
        <taxon>Dikarya</taxon>
        <taxon>Basidiomycota</taxon>
        <taxon>Agaricomycotina</taxon>
        <taxon>Agaricomycetes</taxon>
        <taxon>Polyporales</taxon>
        <taxon>Meripilaceae</taxon>
        <taxon>Meripilus</taxon>
    </lineage>
</organism>
<keyword evidence="4 6" id="KW-0862">Zinc</keyword>
<sequence length="417" mass="46094">MFPPRAASSVQQAIKAWLRPTPGLAPHFRSFHASPGFRISSPTQLRRTNINAPKRPFSSTSTRKTRYNPFGGDPKHPWDIRNWDEGTKVLAGIGAAAVTYIVYHLEQVPETGRWRYMDISPKYEASLRKEAHLQISKELEGKILPENHPLTRHVRKVVTRILTASNLGTLKAPNQASEQKQTEGKKASNSSDELWDPDTTRTDMSEHPSEAAGQEWHLFVVNDDKNINAAASFGNIIVFTGILPVAQDEQGLAAVLGHEIGHVVARHNSERYSSAKLFILAAWILEYAGFDFGLARLITTFALDLPNSRTQEFEADKIGLKLCAKACYDPGAAPQMFARLGSIEKATGRYNVGFLYTHPTSDARVERLQEMLPAAYAIQASSPNCGGVPDSIQAFRDTFASAFTFGGSGRDTQTKWT</sequence>
<evidence type="ECO:0000259" key="8">
    <source>
        <dbReference type="Pfam" id="PF01435"/>
    </source>
</evidence>
<dbReference type="CDD" id="cd07331">
    <property type="entry name" value="M48C_Oma1_like"/>
    <property type="match status" value="1"/>
</dbReference>
<keyword evidence="5 6" id="KW-0482">Metalloprotease</keyword>
<dbReference type="Gene3D" id="3.30.2010.10">
    <property type="entry name" value="Metalloproteases ('zincins'), catalytic domain"/>
    <property type="match status" value="1"/>
</dbReference>
<protein>
    <recommendedName>
        <fullName evidence="8">Peptidase M48 domain-containing protein</fullName>
    </recommendedName>
</protein>
<dbReference type="Proteomes" id="UP001212997">
    <property type="component" value="Unassembled WGS sequence"/>
</dbReference>
<dbReference type="GO" id="GO:0034982">
    <property type="term" value="P:mitochondrial protein processing"/>
    <property type="evidence" value="ECO:0007669"/>
    <property type="project" value="TreeGrafter"/>
</dbReference>
<feature type="compositionally biased region" description="Polar residues" evidence="7">
    <location>
        <begin position="169"/>
        <end position="179"/>
    </location>
</feature>
<gene>
    <name evidence="9" type="ORF">NLI96_g9366</name>
</gene>
<feature type="compositionally biased region" description="Basic and acidic residues" evidence="7">
    <location>
        <begin position="198"/>
        <end position="209"/>
    </location>
</feature>
<keyword evidence="10" id="KW-1185">Reference proteome</keyword>
<evidence type="ECO:0000256" key="3">
    <source>
        <dbReference type="ARBA" id="ARBA00022801"/>
    </source>
</evidence>
<dbReference type="PANTHER" id="PTHR22726:SF1">
    <property type="entry name" value="METALLOENDOPEPTIDASE OMA1, MITOCHONDRIAL"/>
    <property type="match status" value="1"/>
</dbReference>
<evidence type="ECO:0000256" key="4">
    <source>
        <dbReference type="ARBA" id="ARBA00022833"/>
    </source>
</evidence>
<comment type="cofactor">
    <cofactor evidence="6">
        <name>Zn(2+)</name>
        <dbReference type="ChEBI" id="CHEBI:29105"/>
    </cofactor>
    <text evidence="6">Binds 1 zinc ion per subunit.</text>
</comment>
<evidence type="ECO:0000256" key="6">
    <source>
        <dbReference type="RuleBase" id="RU003983"/>
    </source>
</evidence>
<feature type="compositionally biased region" description="Polar residues" evidence="7">
    <location>
        <begin position="50"/>
        <end position="62"/>
    </location>
</feature>
<accession>A0AAD5UX64</accession>
<evidence type="ECO:0000313" key="10">
    <source>
        <dbReference type="Proteomes" id="UP001212997"/>
    </source>
</evidence>
<comment type="caution">
    <text evidence="9">The sequence shown here is derived from an EMBL/GenBank/DDBJ whole genome shotgun (WGS) entry which is preliminary data.</text>
</comment>
<feature type="region of interest" description="Disordered" evidence="7">
    <location>
        <begin position="50"/>
        <end position="71"/>
    </location>
</feature>
<reference evidence="9" key="1">
    <citation type="submission" date="2022-07" db="EMBL/GenBank/DDBJ databases">
        <title>Genome Sequence of Physisporinus lineatus.</title>
        <authorList>
            <person name="Buettner E."/>
        </authorList>
    </citation>
    <scope>NUCLEOTIDE SEQUENCE</scope>
    <source>
        <strain evidence="9">VT162</strain>
    </source>
</reference>
<dbReference type="GO" id="GO:0046872">
    <property type="term" value="F:metal ion binding"/>
    <property type="evidence" value="ECO:0007669"/>
    <property type="project" value="UniProtKB-KW"/>
</dbReference>
<feature type="region of interest" description="Disordered" evidence="7">
    <location>
        <begin position="169"/>
        <end position="209"/>
    </location>
</feature>
<dbReference type="InterPro" id="IPR001915">
    <property type="entry name" value="Peptidase_M48"/>
</dbReference>